<gene>
    <name evidence="2" type="ORF">DFQ00_102237</name>
</gene>
<accession>A0A2V4W812</accession>
<keyword evidence="1" id="KW-0812">Transmembrane</keyword>
<feature type="transmembrane region" description="Helical" evidence="1">
    <location>
        <begin position="58"/>
        <end position="76"/>
    </location>
</feature>
<keyword evidence="1" id="KW-1133">Transmembrane helix</keyword>
<keyword evidence="1" id="KW-0472">Membrane</keyword>
<dbReference type="AlphaFoldDB" id="A0A2V4W812"/>
<reference evidence="2 3" key="1">
    <citation type="submission" date="2018-06" db="EMBL/GenBank/DDBJ databases">
        <title>Genomic Encyclopedia of Type Strains, Phase III (KMG-III): the genomes of soil and plant-associated and newly described type strains.</title>
        <authorList>
            <person name="Whitman W."/>
        </authorList>
    </citation>
    <scope>NUCLEOTIDE SEQUENCE [LARGE SCALE GENOMIC DNA]</scope>
    <source>
        <strain evidence="2 3">CECT 7022</strain>
    </source>
</reference>
<sequence length="80" mass="9595">MKTKLIMNSRLQSKQRRWSSLLTLLFGWIIPLYLYIGTFTLLYAIWKDRNLKGFTWKNVLGVTLLWPVVWCLMLLLKYGK</sequence>
<comment type="caution">
    <text evidence="2">The sequence shown here is derived from an EMBL/GenBank/DDBJ whole genome shotgun (WGS) entry which is preliminary data.</text>
</comment>
<evidence type="ECO:0000313" key="2">
    <source>
        <dbReference type="EMBL" id="PYE51443.1"/>
    </source>
</evidence>
<dbReference type="Proteomes" id="UP000247790">
    <property type="component" value="Unassembled WGS sequence"/>
</dbReference>
<evidence type="ECO:0000313" key="3">
    <source>
        <dbReference type="Proteomes" id="UP000247790"/>
    </source>
</evidence>
<dbReference type="EMBL" id="QJSW01000002">
    <property type="protein sequence ID" value="PYE51443.1"/>
    <property type="molecule type" value="Genomic_DNA"/>
</dbReference>
<protein>
    <submittedName>
        <fullName evidence="2">Uncharacterized protein</fullName>
    </submittedName>
</protein>
<proteinExistence type="predicted"/>
<evidence type="ECO:0000256" key="1">
    <source>
        <dbReference type="SAM" id="Phobius"/>
    </source>
</evidence>
<organism evidence="2 3">
    <name type="scientific">Paenibacillus barcinonensis</name>
    <dbReference type="NCBI Taxonomy" id="198119"/>
    <lineage>
        <taxon>Bacteria</taxon>
        <taxon>Bacillati</taxon>
        <taxon>Bacillota</taxon>
        <taxon>Bacilli</taxon>
        <taxon>Bacillales</taxon>
        <taxon>Paenibacillaceae</taxon>
        <taxon>Paenibacillus</taxon>
    </lineage>
</organism>
<feature type="transmembrane region" description="Helical" evidence="1">
    <location>
        <begin position="21"/>
        <end position="46"/>
    </location>
</feature>
<name>A0A2V4W812_PAEBA</name>